<dbReference type="InParanoid" id="A0A4W3GC09"/>
<dbReference type="InterPro" id="IPR001611">
    <property type="entry name" value="Leu-rich_rpt"/>
</dbReference>
<evidence type="ECO:0000313" key="14">
    <source>
        <dbReference type="Proteomes" id="UP000314986"/>
    </source>
</evidence>
<keyword evidence="2" id="KW-0964">Secreted</keyword>
<evidence type="ECO:0000256" key="1">
    <source>
        <dbReference type="ARBA" id="ARBA00004498"/>
    </source>
</evidence>
<dbReference type="InterPro" id="IPR050333">
    <property type="entry name" value="SLRP"/>
</dbReference>
<keyword evidence="4" id="KW-0433">Leucine-rich repeat</keyword>
<dbReference type="PANTHER" id="PTHR45712">
    <property type="entry name" value="AGAP008170-PA"/>
    <property type="match status" value="1"/>
</dbReference>
<dbReference type="Pfam" id="PF13855">
    <property type="entry name" value="LRR_8"/>
    <property type="match status" value="1"/>
</dbReference>
<dbReference type="OMA" id="QHCQVRE"/>
<proteinExistence type="inferred from homology"/>
<dbReference type="FunCoup" id="A0A4W3GC09">
    <property type="interactions" value="49"/>
</dbReference>
<dbReference type="KEGG" id="cmk:103175646"/>
<evidence type="ECO:0000256" key="4">
    <source>
        <dbReference type="ARBA" id="ARBA00022614"/>
    </source>
</evidence>
<dbReference type="Pfam" id="PF13306">
    <property type="entry name" value="LRR_5"/>
    <property type="match status" value="1"/>
</dbReference>
<evidence type="ECO:0000313" key="13">
    <source>
        <dbReference type="Ensembl" id="ENSCMIP00000000763.1"/>
    </source>
</evidence>
<comment type="subcellular location">
    <subcellularLocation>
        <location evidence="1">Secreted</location>
        <location evidence="1">Extracellular space</location>
        <location evidence="1">Extracellular matrix</location>
    </subcellularLocation>
</comment>
<dbReference type="RefSeq" id="XP_007886971.1">
    <property type="nucleotide sequence ID" value="XM_007888780.1"/>
</dbReference>
<dbReference type="FunFam" id="3.80.10.10:FF:000059">
    <property type="entry name" value="Chondroadherin like"/>
    <property type="match status" value="1"/>
</dbReference>
<dbReference type="SUPFAM" id="SSF52058">
    <property type="entry name" value="L domain-like"/>
    <property type="match status" value="1"/>
</dbReference>
<keyword evidence="3" id="KW-0272">Extracellular matrix</keyword>
<dbReference type="STRING" id="7868.ENSCMIP00000000763"/>
<reference evidence="14" key="3">
    <citation type="journal article" date="2014" name="Nature">
        <title>Elephant shark genome provides unique insights into gnathostome evolution.</title>
        <authorList>
            <consortium name="International Elephant Shark Genome Sequencing Consortium"/>
            <person name="Venkatesh B."/>
            <person name="Lee A.P."/>
            <person name="Ravi V."/>
            <person name="Maurya A.K."/>
            <person name="Lian M.M."/>
            <person name="Swann J.B."/>
            <person name="Ohta Y."/>
            <person name="Flajnik M.F."/>
            <person name="Sutoh Y."/>
            <person name="Kasahara M."/>
            <person name="Hoon S."/>
            <person name="Gangu V."/>
            <person name="Roy S.W."/>
            <person name="Irimia M."/>
            <person name="Korzh V."/>
            <person name="Kondrychyn I."/>
            <person name="Lim Z.W."/>
            <person name="Tay B.H."/>
            <person name="Tohari S."/>
            <person name="Kong K.W."/>
            <person name="Ho S."/>
            <person name="Lorente-Galdos B."/>
            <person name="Quilez J."/>
            <person name="Marques-Bonet T."/>
            <person name="Raney B.J."/>
            <person name="Ingham P.W."/>
            <person name="Tay A."/>
            <person name="Hillier L.W."/>
            <person name="Minx P."/>
            <person name="Boehm T."/>
            <person name="Wilson R.K."/>
            <person name="Brenner S."/>
            <person name="Warren W.C."/>
        </authorList>
    </citation>
    <scope>NUCLEOTIDE SEQUENCE [LARGE SCALE GENOMIC DNA]</scope>
</reference>
<organism evidence="13 14">
    <name type="scientific">Callorhinchus milii</name>
    <name type="common">Ghost shark</name>
    <dbReference type="NCBI Taxonomy" id="7868"/>
    <lineage>
        <taxon>Eukaryota</taxon>
        <taxon>Metazoa</taxon>
        <taxon>Chordata</taxon>
        <taxon>Craniata</taxon>
        <taxon>Vertebrata</taxon>
        <taxon>Chondrichthyes</taxon>
        <taxon>Holocephali</taxon>
        <taxon>Chimaeriformes</taxon>
        <taxon>Callorhinchidae</taxon>
        <taxon>Callorhinchus</taxon>
    </lineage>
</organism>
<dbReference type="CTD" id="1101"/>
<evidence type="ECO:0000259" key="12">
    <source>
        <dbReference type="SMART" id="SM00082"/>
    </source>
</evidence>
<gene>
    <name evidence="13" type="primary">chad</name>
</gene>
<evidence type="ECO:0000256" key="10">
    <source>
        <dbReference type="SAM" id="SignalP"/>
    </source>
</evidence>
<accession>A0A4W3GC09</accession>
<sequence length="357" mass="40135">MQSVSLLLLAPLLALVSAAPRCPAACNCLGDLLHVVCENRGLRKIPRINSKIRLLSLQHNRFPVLPPNAFSSMKTLVSLHLQDCRIRQVSASAFRGLKKLVYLYLANNEISLIKPGAFQDLSELTYLYLDNNRISSLSKGLLTPLNSLFVMHLTNNRITQLKPKAFAGAKELRWLYLSGNGMTSILPGALDEVENLAALYLDKNQLSKYPAEGLRKLRVVEELNLSHNPIRLIPDNAFHSFGRYVERIWLDHMDLERFSENAFNGVTGLSSLHLGNNKLETLPNSLVLTKMQNMTLSNNSWQCNCALAPLRSWMDSSRNQVNAVCSSPSQYRGQQIRHTTAFQSCKGRTKRNKKHTL</sequence>
<dbReference type="Ensembl" id="ENSCMIT00000000812.1">
    <property type="protein sequence ID" value="ENSCMIP00000000763.1"/>
    <property type="gene ID" value="ENSCMIG00000000530.1"/>
</dbReference>
<reference evidence="13" key="4">
    <citation type="submission" date="2025-08" db="UniProtKB">
        <authorList>
            <consortium name="Ensembl"/>
        </authorList>
    </citation>
    <scope>IDENTIFICATION</scope>
</reference>
<dbReference type="Pfam" id="PF01463">
    <property type="entry name" value="LRRCT"/>
    <property type="match status" value="1"/>
</dbReference>
<dbReference type="GO" id="GO:0005615">
    <property type="term" value="C:extracellular space"/>
    <property type="evidence" value="ECO:0007669"/>
    <property type="project" value="TreeGrafter"/>
</dbReference>
<reference evidence="13" key="5">
    <citation type="submission" date="2025-09" db="UniProtKB">
        <authorList>
            <consortium name="Ensembl"/>
        </authorList>
    </citation>
    <scope>IDENTIFICATION</scope>
</reference>
<feature type="domain" description="LRRNT" evidence="11">
    <location>
        <begin position="21"/>
        <end position="54"/>
    </location>
</feature>
<feature type="chain" id="PRO_5021201637" evidence="10">
    <location>
        <begin position="19"/>
        <end position="357"/>
    </location>
</feature>
<dbReference type="Gene3D" id="3.80.10.10">
    <property type="entry name" value="Ribonuclease Inhibitor"/>
    <property type="match status" value="1"/>
</dbReference>
<evidence type="ECO:0000256" key="3">
    <source>
        <dbReference type="ARBA" id="ARBA00022530"/>
    </source>
</evidence>
<name>A0A4W3GC09_CALMI</name>
<keyword evidence="14" id="KW-1185">Reference proteome</keyword>
<feature type="domain" description="LRRCT" evidence="12">
    <location>
        <begin position="299"/>
        <end position="346"/>
    </location>
</feature>
<reference evidence="14" key="2">
    <citation type="journal article" date="2007" name="PLoS Biol.">
        <title>Survey sequencing and comparative analysis of the elephant shark (Callorhinchus milii) genome.</title>
        <authorList>
            <person name="Venkatesh B."/>
            <person name="Kirkness E.F."/>
            <person name="Loh Y.H."/>
            <person name="Halpern A.L."/>
            <person name="Lee A.P."/>
            <person name="Johnson J."/>
            <person name="Dandona N."/>
            <person name="Viswanathan L.D."/>
            <person name="Tay A."/>
            <person name="Venter J.C."/>
            <person name="Strausberg R.L."/>
            <person name="Brenner S."/>
        </authorList>
    </citation>
    <scope>NUCLEOTIDE SEQUENCE [LARGE SCALE GENOMIC DNA]</scope>
</reference>
<dbReference type="InterPro" id="IPR003591">
    <property type="entry name" value="Leu-rich_rpt_typical-subtyp"/>
</dbReference>
<dbReference type="InterPro" id="IPR000372">
    <property type="entry name" value="LRRNT"/>
</dbReference>
<evidence type="ECO:0000256" key="7">
    <source>
        <dbReference type="ARBA" id="ARBA00023157"/>
    </source>
</evidence>
<evidence type="ECO:0000256" key="6">
    <source>
        <dbReference type="ARBA" id="ARBA00022737"/>
    </source>
</evidence>
<dbReference type="InterPro" id="IPR000483">
    <property type="entry name" value="Cys-rich_flank_reg_C"/>
</dbReference>
<keyword evidence="6" id="KW-0677">Repeat</keyword>
<dbReference type="InterPro" id="IPR026906">
    <property type="entry name" value="LRR_5"/>
</dbReference>
<comment type="similarity">
    <text evidence="9">Belongs to the small leucine-rich proteoglycan (SLRP) family. SLRP class IV subfamily.</text>
</comment>
<dbReference type="PANTHER" id="PTHR45712:SF22">
    <property type="entry name" value="INSULIN-LIKE GROWTH FACTOR-BINDING PROTEIN COMPLEX ACID LABILE SUBUNIT"/>
    <property type="match status" value="1"/>
</dbReference>
<dbReference type="OrthoDB" id="2190652at2759"/>
<dbReference type="SMART" id="SM00082">
    <property type="entry name" value="LRRCT"/>
    <property type="match status" value="1"/>
</dbReference>
<evidence type="ECO:0000256" key="8">
    <source>
        <dbReference type="ARBA" id="ARBA00023180"/>
    </source>
</evidence>
<dbReference type="AlphaFoldDB" id="A0A4W3GC09"/>
<dbReference type="InterPro" id="IPR032675">
    <property type="entry name" value="LRR_dom_sf"/>
</dbReference>
<reference evidence="14" key="1">
    <citation type="journal article" date="2006" name="Science">
        <title>Ancient noncoding elements conserved in the human genome.</title>
        <authorList>
            <person name="Venkatesh B."/>
            <person name="Kirkness E.F."/>
            <person name="Loh Y.H."/>
            <person name="Halpern A.L."/>
            <person name="Lee A.P."/>
            <person name="Johnson J."/>
            <person name="Dandona N."/>
            <person name="Viswanathan L.D."/>
            <person name="Tay A."/>
            <person name="Venter J.C."/>
            <person name="Strausberg R.L."/>
            <person name="Brenner S."/>
        </authorList>
    </citation>
    <scope>NUCLEOTIDE SEQUENCE [LARGE SCALE GENOMIC DNA]</scope>
</reference>
<keyword evidence="8" id="KW-0325">Glycoprotein</keyword>
<dbReference type="SMART" id="SM00013">
    <property type="entry name" value="LRRNT"/>
    <property type="match status" value="1"/>
</dbReference>
<dbReference type="PROSITE" id="PS51450">
    <property type="entry name" value="LRR"/>
    <property type="match status" value="2"/>
</dbReference>
<dbReference type="SMART" id="SM00369">
    <property type="entry name" value="LRR_TYP"/>
    <property type="match status" value="9"/>
</dbReference>
<dbReference type="GeneID" id="103175646"/>
<evidence type="ECO:0000256" key="9">
    <source>
        <dbReference type="ARBA" id="ARBA00061422"/>
    </source>
</evidence>
<evidence type="ECO:0000256" key="2">
    <source>
        <dbReference type="ARBA" id="ARBA00022525"/>
    </source>
</evidence>
<keyword evidence="5 10" id="KW-0732">Signal</keyword>
<evidence type="ECO:0000256" key="5">
    <source>
        <dbReference type="ARBA" id="ARBA00022729"/>
    </source>
</evidence>
<dbReference type="GeneTree" id="ENSGT00940000154464"/>
<protein>
    <submittedName>
        <fullName evidence="13">Chondroadherin</fullName>
    </submittedName>
</protein>
<evidence type="ECO:0000259" key="11">
    <source>
        <dbReference type="SMART" id="SM00013"/>
    </source>
</evidence>
<dbReference type="Proteomes" id="UP000314986">
    <property type="component" value="Unassembled WGS sequence"/>
</dbReference>
<feature type="signal peptide" evidence="10">
    <location>
        <begin position="1"/>
        <end position="18"/>
    </location>
</feature>
<keyword evidence="7" id="KW-1015">Disulfide bond</keyword>